<feature type="domain" description="HTH araC/xylS-type" evidence="4">
    <location>
        <begin position="177"/>
        <end position="277"/>
    </location>
</feature>
<dbReference type="PANTHER" id="PTHR43280">
    <property type="entry name" value="ARAC-FAMILY TRANSCRIPTIONAL REGULATOR"/>
    <property type="match status" value="1"/>
</dbReference>
<dbReference type="PROSITE" id="PS00041">
    <property type="entry name" value="HTH_ARAC_FAMILY_1"/>
    <property type="match status" value="1"/>
</dbReference>
<name>A0ABQ5MH65_9FLAO</name>
<gene>
    <name evidence="5" type="ORF">Y10_11260</name>
</gene>
<keyword evidence="3" id="KW-0804">Transcription</keyword>
<dbReference type="Pfam" id="PF12833">
    <property type="entry name" value="HTH_18"/>
    <property type="match status" value="1"/>
</dbReference>
<evidence type="ECO:0000256" key="3">
    <source>
        <dbReference type="ARBA" id="ARBA00023163"/>
    </source>
</evidence>
<evidence type="ECO:0000259" key="4">
    <source>
        <dbReference type="PROSITE" id="PS01124"/>
    </source>
</evidence>
<dbReference type="RefSeq" id="WP_281764390.1">
    <property type="nucleotide sequence ID" value="NZ_BRVO01000001.1"/>
</dbReference>
<dbReference type="InterPro" id="IPR020449">
    <property type="entry name" value="Tscrpt_reg_AraC-type_HTH"/>
</dbReference>
<keyword evidence="1" id="KW-0805">Transcription regulation</keyword>
<evidence type="ECO:0000313" key="6">
    <source>
        <dbReference type="Proteomes" id="UP001143543"/>
    </source>
</evidence>
<comment type="caution">
    <text evidence="5">The sequence shown here is derived from an EMBL/GenBank/DDBJ whole genome shotgun (WGS) entry which is preliminary data.</text>
</comment>
<evidence type="ECO:0000313" key="5">
    <source>
        <dbReference type="EMBL" id="GLB48758.1"/>
    </source>
</evidence>
<protein>
    <recommendedName>
        <fullName evidence="4">HTH araC/xylS-type domain-containing protein</fullName>
    </recommendedName>
</protein>
<keyword evidence="6" id="KW-1185">Reference proteome</keyword>
<dbReference type="EMBL" id="BRVO01000001">
    <property type="protein sequence ID" value="GLB48758.1"/>
    <property type="molecule type" value="Genomic_DNA"/>
</dbReference>
<dbReference type="InterPro" id="IPR018062">
    <property type="entry name" value="HTH_AraC-typ_CS"/>
</dbReference>
<dbReference type="SUPFAM" id="SSF46689">
    <property type="entry name" value="Homeodomain-like"/>
    <property type="match status" value="1"/>
</dbReference>
<dbReference type="SMART" id="SM00342">
    <property type="entry name" value="HTH_ARAC"/>
    <property type="match status" value="1"/>
</dbReference>
<dbReference type="Proteomes" id="UP001143543">
    <property type="component" value="Unassembled WGS sequence"/>
</dbReference>
<keyword evidence="2" id="KW-0238">DNA-binding</keyword>
<sequence length="280" mass="32155">MNLNTRISAAIDAFTVSGNNTINEPINIPYQTLLFLETGTGTLTRNNITVTLTAPGIVFLNKNDQVTLRLTPESHAYVCRVTEDTKMELKRLIEISNGKATPPIRAKSVMHPFIALAEKDAHLMKHYYNLLVALQDNAFSNLNLIYYQVLCILMLVERNIAIRPGTTEKGIPEPNIRPIIRYIQKNLRTPEMLKLSTIAETFNLTYNKLCAYFKQEMNTTVKQYILQCRMQAIEKRVQQPTLSFSEIANEFGFVDESHFYKNFKSYYKVSPSAYRKQLKE</sequence>
<dbReference type="PROSITE" id="PS01124">
    <property type="entry name" value="HTH_ARAC_FAMILY_2"/>
    <property type="match status" value="1"/>
</dbReference>
<evidence type="ECO:0000256" key="2">
    <source>
        <dbReference type="ARBA" id="ARBA00023125"/>
    </source>
</evidence>
<proteinExistence type="predicted"/>
<reference evidence="5" key="1">
    <citation type="submission" date="2022-07" db="EMBL/GenBank/DDBJ databases">
        <title>Taxonomy of Novel Oxalotrophic and Methylotrophic Bacteria.</title>
        <authorList>
            <person name="Sahin N."/>
            <person name="Tani A."/>
        </authorList>
    </citation>
    <scope>NUCLEOTIDE SEQUENCE</scope>
    <source>
        <strain evidence="5">Y10</strain>
    </source>
</reference>
<organism evidence="5 6">
    <name type="scientific">Neptunitalea lumnitzerae</name>
    <dbReference type="NCBI Taxonomy" id="2965509"/>
    <lineage>
        <taxon>Bacteria</taxon>
        <taxon>Pseudomonadati</taxon>
        <taxon>Bacteroidota</taxon>
        <taxon>Flavobacteriia</taxon>
        <taxon>Flavobacteriales</taxon>
        <taxon>Flavobacteriaceae</taxon>
        <taxon>Neptunitalea</taxon>
    </lineage>
</organism>
<dbReference type="InterPro" id="IPR009057">
    <property type="entry name" value="Homeodomain-like_sf"/>
</dbReference>
<accession>A0ABQ5MH65</accession>
<dbReference type="PRINTS" id="PR00032">
    <property type="entry name" value="HTHARAC"/>
</dbReference>
<dbReference type="Gene3D" id="1.10.10.60">
    <property type="entry name" value="Homeodomain-like"/>
    <property type="match status" value="2"/>
</dbReference>
<evidence type="ECO:0000256" key="1">
    <source>
        <dbReference type="ARBA" id="ARBA00023015"/>
    </source>
</evidence>
<dbReference type="InterPro" id="IPR018060">
    <property type="entry name" value="HTH_AraC"/>
</dbReference>
<dbReference type="PANTHER" id="PTHR43280:SF2">
    <property type="entry name" value="HTH-TYPE TRANSCRIPTIONAL REGULATOR EXSA"/>
    <property type="match status" value="1"/>
</dbReference>